<proteinExistence type="predicted"/>
<evidence type="ECO:0000313" key="1">
    <source>
        <dbReference type="EMBL" id="MFD0280078.1"/>
    </source>
</evidence>
<sequence length="48" mass="5742">MTNRDGENLTELTRRHHRVTRGRGHPYLGRSAIERQERFVREEKPEIG</sequence>
<reference evidence="2" key="1">
    <citation type="journal article" date="2019" name="Int. J. Syst. Evol. Microbiol.">
        <title>The Global Catalogue of Microorganisms (GCM) 10K type strain sequencing project: providing services to taxonomists for standard genome sequencing and annotation.</title>
        <authorList>
            <consortium name="The Broad Institute Genomics Platform"/>
            <consortium name="The Broad Institute Genome Sequencing Center for Infectious Disease"/>
            <person name="Wu L."/>
            <person name="Ma J."/>
        </authorList>
    </citation>
    <scope>NUCLEOTIDE SEQUENCE [LARGE SCALE GENOMIC DNA]</scope>
    <source>
        <strain evidence="2">CGMCC 4.7198</strain>
    </source>
</reference>
<gene>
    <name evidence="1" type="ORF">ACFQZP_00045</name>
</gene>
<dbReference type="RefSeq" id="WP_381300735.1">
    <property type="nucleotide sequence ID" value="NZ_JBHTEC010000001.1"/>
</dbReference>
<organism evidence="1 2">
    <name type="scientific">Streptomyces lutosisoli</name>
    <dbReference type="NCBI Taxonomy" id="2665721"/>
    <lineage>
        <taxon>Bacteria</taxon>
        <taxon>Bacillati</taxon>
        <taxon>Actinomycetota</taxon>
        <taxon>Actinomycetes</taxon>
        <taxon>Kitasatosporales</taxon>
        <taxon>Streptomycetaceae</taxon>
        <taxon>Streptomyces</taxon>
    </lineage>
</organism>
<comment type="caution">
    <text evidence="1">The sequence shown here is derived from an EMBL/GenBank/DDBJ whole genome shotgun (WGS) entry which is preliminary data.</text>
</comment>
<protein>
    <recommendedName>
        <fullName evidence="3">Integrase</fullName>
    </recommendedName>
</protein>
<evidence type="ECO:0000313" key="2">
    <source>
        <dbReference type="Proteomes" id="UP001596957"/>
    </source>
</evidence>
<name>A0ABW2V697_9ACTN</name>
<dbReference type="Proteomes" id="UP001596957">
    <property type="component" value="Unassembled WGS sequence"/>
</dbReference>
<keyword evidence="2" id="KW-1185">Reference proteome</keyword>
<evidence type="ECO:0008006" key="3">
    <source>
        <dbReference type="Google" id="ProtNLM"/>
    </source>
</evidence>
<dbReference type="EMBL" id="JBHTEC010000001">
    <property type="protein sequence ID" value="MFD0280078.1"/>
    <property type="molecule type" value="Genomic_DNA"/>
</dbReference>
<accession>A0ABW2V697</accession>